<comment type="caution">
    <text evidence="2">The sequence shown here is derived from an EMBL/GenBank/DDBJ whole genome shotgun (WGS) entry which is preliminary data.</text>
</comment>
<protein>
    <submittedName>
        <fullName evidence="2">Transposase</fullName>
    </submittedName>
</protein>
<sequence length="97" mass="10747">MMVARALEAVQRARLDRLAAGRRRAETDGGAVRHRTRTDTGCPLDERRSVCQAKAWPIQDELAAFLDARLARIPGKGELAKAIRYACSHRAALTRHA</sequence>
<reference evidence="2 3" key="1">
    <citation type="submission" date="2020-05" db="EMBL/GenBank/DDBJ databases">
        <title>Azospirillum oleiclasticum sp. nov, a nitrogen-fixing and heavy crude oil-emulsifying bacterium isolated from the crude oil of Yumen Oilfield.</title>
        <authorList>
            <person name="Wu D."/>
            <person name="Cai M."/>
            <person name="Zhang X."/>
        </authorList>
    </citation>
    <scope>NUCLEOTIDE SEQUENCE [LARGE SCALE GENOMIC DNA]</scope>
    <source>
        <strain evidence="2 3">ROY-1-1-2</strain>
    </source>
</reference>
<feature type="domain" description="Transposase IS66 central" evidence="1">
    <location>
        <begin position="43"/>
        <end position="96"/>
    </location>
</feature>
<organism evidence="2 3">
    <name type="scientific">Azospirillum oleiclasticum</name>
    <dbReference type="NCBI Taxonomy" id="2735135"/>
    <lineage>
        <taxon>Bacteria</taxon>
        <taxon>Pseudomonadati</taxon>
        <taxon>Pseudomonadota</taxon>
        <taxon>Alphaproteobacteria</taxon>
        <taxon>Rhodospirillales</taxon>
        <taxon>Azospirillaceae</taxon>
        <taxon>Azospirillum</taxon>
    </lineage>
</organism>
<dbReference type="InterPro" id="IPR004291">
    <property type="entry name" value="Transposase_IS66_central"/>
</dbReference>
<gene>
    <name evidence="2" type="ORF">HND93_32045</name>
</gene>
<evidence type="ECO:0000313" key="3">
    <source>
        <dbReference type="Proteomes" id="UP000584642"/>
    </source>
</evidence>
<evidence type="ECO:0000259" key="1">
    <source>
        <dbReference type="Pfam" id="PF03050"/>
    </source>
</evidence>
<evidence type="ECO:0000313" key="2">
    <source>
        <dbReference type="EMBL" id="NYZ24363.1"/>
    </source>
</evidence>
<dbReference type="Pfam" id="PF03050">
    <property type="entry name" value="DDE_Tnp_IS66"/>
    <property type="match status" value="1"/>
</dbReference>
<dbReference type="EMBL" id="JABFDB010000039">
    <property type="protein sequence ID" value="NYZ24363.1"/>
    <property type="molecule type" value="Genomic_DNA"/>
</dbReference>
<dbReference type="Proteomes" id="UP000584642">
    <property type="component" value="Unassembled WGS sequence"/>
</dbReference>
<name>A0ABX2TM92_9PROT</name>
<accession>A0ABX2TM92</accession>
<keyword evidence="3" id="KW-1185">Reference proteome</keyword>
<proteinExistence type="predicted"/>